<dbReference type="InterPro" id="IPR036271">
    <property type="entry name" value="Tet_transcr_reg_TetR-rel_C_sf"/>
</dbReference>
<feature type="domain" description="HTH tetR-type" evidence="5">
    <location>
        <begin position="8"/>
        <end position="68"/>
    </location>
</feature>
<keyword evidence="1" id="KW-0805">Transcription regulation</keyword>
<keyword evidence="3" id="KW-0804">Transcription</keyword>
<evidence type="ECO:0000313" key="6">
    <source>
        <dbReference type="EMBL" id="GFG65288.1"/>
    </source>
</evidence>
<dbReference type="PROSITE" id="PS50977">
    <property type="entry name" value="HTH_TETR_2"/>
    <property type="match status" value="1"/>
</dbReference>
<name>A0AAX1J3U5_9MYCO</name>
<gene>
    <name evidence="6" type="primary">mexR</name>
    <name evidence="7" type="ORF">I2456_14470</name>
    <name evidence="6" type="ORF">MKUB_27780</name>
</gene>
<dbReference type="EMBL" id="CP065047">
    <property type="protein sequence ID" value="QPI35807.1"/>
    <property type="molecule type" value="Genomic_DNA"/>
</dbReference>
<sequence length="182" mass="19396">MTVGRPREFDPDTVEDIAMKLFWDRGFDGVSISDLTNATGVNRRGIYAEFGSKEGLFDRVKQRYVKGPGGYMATALNRGTAREVAEAMVHGAADATSGDPHGCLLVGNAVGLAEFRDAAVCELAHRFDQAVAAGELSEVDTRLLARWISAVCQGIAIQARSGASRAELHAIADLALTGWPTS</sequence>
<evidence type="ECO:0000256" key="3">
    <source>
        <dbReference type="ARBA" id="ARBA00023163"/>
    </source>
</evidence>
<protein>
    <submittedName>
        <fullName evidence="6">TetR family transcriptional regulator</fullName>
    </submittedName>
    <submittedName>
        <fullName evidence="7">TetR/AcrR family transcriptional regulator</fullName>
    </submittedName>
</protein>
<dbReference type="RefSeq" id="WP_068033134.1">
    <property type="nucleotide sequence ID" value="NZ_BLKU01000003.1"/>
</dbReference>
<evidence type="ECO:0000256" key="1">
    <source>
        <dbReference type="ARBA" id="ARBA00023015"/>
    </source>
</evidence>
<dbReference type="Proteomes" id="UP000465306">
    <property type="component" value="Unassembled WGS sequence"/>
</dbReference>
<feature type="DNA-binding region" description="H-T-H motif" evidence="4">
    <location>
        <begin position="31"/>
        <end position="50"/>
    </location>
</feature>
<evidence type="ECO:0000313" key="9">
    <source>
        <dbReference type="Proteomes" id="UP000663583"/>
    </source>
</evidence>
<dbReference type="PRINTS" id="PR00455">
    <property type="entry name" value="HTHTETR"/>
</dbReference>
<dbReference type="SUPFAM" id="SSF46689">
    <property type="entry name" value="Homeodomain-like"/>
    <property type="match status" value="1"/>
</dbReference>
<organism evidence="7 9">
    <name type="scientific">Mycobacterium kubicae</name>
    <dbReference type="NCBI Taxonomy" id="120959"/>
    <lineage>
        <taxon>Bacteria</taxon>
        <taxon>Bacillati</taxon>
        <taxon>Actinomycetota</taxon>
        <taxon>Actinomycetes</taxon>
        <taxon>Mycobacteriales</taxon>
        <taxon>Mycobacteriaceae</taxon>
        <taxon>Mycobacterium</taxon>
        <taxon>Mycobacterium simiae complex</taxon>
    </lineage>
</organism>
<evidence type="ECO:0000256" key="4">
    <source>
        <dbReference type="PROSITE-ProRule" id="PRU00335"/>
    </source>
</evidence>
<dbReference type="AlphaFoldDB" id="A0AAX1J3U5"/>
<dbReference type="Gene3D" id="1.10.357.10">
    <property type="entry name" value="Tetracycline Repressor, domain 2"/>
    <property type="match status" value="1"/>
</dbReference>
<dbReference type="SUPFAM" id="SSF48498">
    <property type="entry name" value="Tetracyclin repressor-like, C-terminal domain"/>
    <property type="match status" value="1"/>
</dbReference>
<reference evidence="6 8" key="1">
    <citation type="journal article" date="2019" name="Emerg. Microbes Infect.">
        <title>Comprehensive subspecies identification of 175 nontuberculous mycobacteria species based on 7547 genomic profiles.</title>
        <authorList>
            <person name="Matsumoto Y."/>
            <person name="Kinjo T."/>
            <person name="Motooka D."/>
            <person name="Nabeya D."/>
            <person name="Jung N."/>
            <person name="Uechi K."/>
            <person name="Horii T."/>
            <person name="Iida T."/>
            <person name="Fujita J."/>
            <person name="Nakamura S."/>
        </authorList>
    </citation>
    <scope>NUCLEOTIDE SEQUENCE [LARGE SCALE GENOMIC DNA]</scope>
    <source>
        <strain evidence="6 8">JCM 13573</strain>
    </source>
</reference>
<keyword evidence="8" id="KW-1185">Reference proteome</keyword>
<accession>A0AAX1J3U5</accession>
<dbReference type="KEGG" id="mku:I2456_14470"/>
<evidence type="ECO:0000313" key="8">
    <source>
        <dbReference type="Proteomes" id="UP000465306"/>
    </source>
</evidence>
<dbReference type="InterPro" id="IPR009057">
    <property type="entry name" value="Homeodomain-like_sf"/>
</dbReference>
<reference evidence="6" key="2">
    <citation type="submission" date="2020-02" db="EMBL/GenBank/DDBJ databases">
        <authorList>
            <person name="Matsumoto Y."/>
            <person name="Kinjo T."/>
            <person name="Motooka D."/>
            <person name="Nabeya D."/>
            <person name="Jung N."/>
            <person name="Uechi K."/>
            <person name="Horii T."/>
            <person name="Iida T."/>
            <person name="Fujita J."/>
            <person name="Nakamura S."/>
        </authorList>
    </citation>
    <scope>NUCLEOTIDE SEQUENCE</scope>
    <source>
        <strain evidence="6">JCM 13573</strain>
    </source>
</reference>
<proteinExistence type="predicted"/>
<dbReference type="Gene3D" id="1.10.10.60">
    <property type="entry name" value="Homeodomain-like"/>
    <property type="match status" value="1"/>
</dbReference>
<evidence type="ECO:0000313" key="7">
    <source>
        <dbReference type="EMBL" id="QPI35807.1"/>
    </source>
</evidence>
<dbReference type="InterPro" id="IPR001647">
    <property type="entry name" value="HTH_TetR"/>
</dbReference>
<dbReference type="PANTHER" id="PTHR47506">
    <property type="entry name" value="TRANSCRIPTIONAL REGULATORY PROTEIN"/>
    <property type="match status" value="1"/>
</dbReference>
<dbReference type="EMBL" id="BLKU01000003">
    <property type="protein sequence ID" value="GFG65288.1"/>
    <property type="molecule type" value="Genomic_DNA"/>
</dbReference>
<dbReference type="PANTHER" id="PTHR47506:SF1">
    <property type="entry name" value="HTH-TYPE TRANSCRIPTIONAL REGULATOR YJDC"/>
    <property type="match status" value="1"/>
</dbReference>
<dbReference type="Proteomes" id="UP000663583">
    <property type="component" value="Chromosome"/>
</dbReference>
<evidence type="ECO:0000259" key="5">
    <source>
        <dbReference type="PROSITE" id="PS50977"/>
    </source>
</evidence>
<dbReference type="GO" id="GO:0003677">
    <property type="term" value="F:DNA binding"/>
    <property type="evidence" value="ECO:0007669"/>
    <property type="project" value="UniProtKB-UniRule"/>
</dbReference>
<reference evidence="7" key="3">
    <citation type="submission" date="2020-11" db="EMBL/GenBank/DDBJ databases">
        <title>Intraspecies plasmid and genomic variation of Mycobacterium kubicae revealed by the complete genome sequences of two clinical isolates.</title>
        <authorList>
            <person name="Hendrix J.R."/>
            <person name="Epperson L.E."/>
            <person name="Honda J.R."/>
            <person name="Strong M."/>
        </authorList>
    </citation>
    <scope>NUCLEOTIDE SEQUENCE</scope>
    <source>
        <strain evidence="7">JCM 13573</strain>
    </source>
</reference>
<dbReference type="Pfam" id="PF00440">
    <property type="entry name" value="TetR_N"/>
    <property type="match status" value="1"/>
</dbReference>
<evidence type="ECO:0000256" key="2">
    <source>
        <dbReference type="ARBA" id="ARBA00023125"/>
    </source>
</evidence>
<keyword evidence="2 4" id="KW-0238">DNA-binding</keyword>